<dbReference type="InterPro" id="IPR015424">
    <property type="entry name" value="PyrdxlP-dep_Trfase"/>
</dbReference>
<evidence type="ECO:0000256" key="4">
    <source>
        <dbReference type="ARBA" id="ARBA00023125"/>
    </source>
</evidence>
<keyword evidence="3" id="KW-0805">Transcription regulation</keyword>
<comment type="caution">
    <text evidence="7">The sequence shown here is derived from an EMBL/GenBank/DDBJ whole genome shotgun (WGS) entry which is preliminary data.</text>
</comment>
<dbReference type="AlphaFoldDB" id="A0A7V8FNB0"/>
<feature type="domain" description="HTH gntR-type" evidence="6">
    <location>
        <begin position="15"/>
        <end position="83"/>
    </location>
</feature>
<evidence type="ECO:0000256" key="3">
    <source>
        <dbReference type="ARBA" id="ARBA00023015"/>
    </source>
</evidence>
<keyword evidence="4" id="KW-0238">DNA-binding</keyword>
<evidence type="ECO:0000259" key="6">
    <source>
        <dbReference type="PROSITE" id="PS50949"/>
    </source>
</evidence>
<gene>
    <name evidence="7" type="primary">gabR_2</name>
    <name evidence="7" type="ORF">GAK30_02343</name>
</gene>
<organism evidence="7 8">
    <name type="scientific">Paracidovorax wautersii</name>
    <dbReference type="NCBI Taxonomy" id="1177982"/>
    <lineage>
        <taxon>Bacteria</taxon>
        <taxon>Pseudomonadati</taxon>
        <taxon>Pseudomonadota</taxon>
        <taxon>Betaproteobacteria</taxon>
        <taxon>Burkholderiales</taxon>
        <taxon>Comamonadaceae</taxon>
        <taxon>Paracidovorax</taxon>
    </lineage>
</organism>
<accession>A0A7V8FNB0</accession>
<dbReference type="CDD" id="cd07377">
    <property type="entry name" value="WHTH_GntR"/>
    <property type="match status" value="1"/>
</dbReference>
<reference evidence="8" key="1">
    <citation type="journal article" date="2020" name="MBio">
        <title>Horizontal gene transfer to a defensive symbiont with a reduced genome amongst a multipartite beetle microbiome.</title>
        <authorList>
            <person name="Waterworth S.C."/>
            <person name="Florez L.V."/>
            <person name="Rees E.R."/>
            <person name="Hertweck C."/>
            <person name="Kaltenpoth M."/>
            <person name="Kwan J.C."/>
        </authorList>
    </citation>
    <scope>NUCLEOTIDE SEQUENCE [LARGE SCALE GENOMIC DNA]</scope>
</reference>
<dbReference type="InterPro" id="IPR036388">
    <property type="entry name" value="WH-like_DNA-bd_sf"/>
</dbReference>
<dbReference type="InterPro" id="IPR036390">
    <property type="entry name" value="WH_DNA-bd_sf"/>
</dbReference>
<dbReference type="EMBL" id="WNDQ01000031">
    <property type="protein sequence ID" value="KAF1020740.1"/>
    <property type="molecule type" value="Genomic_DNA"/>
</dbReference>
<dbReference type="PANTHER" id="PTHR46577:SF1">
    <property type="entry name" value="HTH-TYPE TRANSCRIPTIONAL REGULATORY PROTEIN GABR"/>
    <property type="match status" value="1"/>
</dbReference>
<sequence>MVQLEPALHGRRDAAGAGRRIYDLLRAQMADGSLPTGAPVPSTRALAAELGVSRTTVTAAYEQLAAEGFLVTSVGRAARVAAPLAVPPAARAPRTRESRPGPAAALSGYGHRVAAMKLPTLAPADPVPFDFVYGAIAARDFPTLAWRRAHQVELLRQQQRLYYAPPEGDPALRQALQGYLRRARGLTCSPEQIIVTQGSQQAIDLCARLLLDAGQAFAFEAPGYLMARRCFEATGAECLAVPADEHGLDTAALPQDARARLAYVTPSHQFPLGGVLPIGRRLALLHWAQRHRAWVVEDDYDGEFRYGQRPIDALQSIDTEGRVIYVGTFSKALSPQVRLGYLVLPNELVPVFRQAKRLADRHAPVLEQRVLATLIASGVYERHVRRMRREHERRRQALMQAIAQHLPADARVDGAAAGLHIVLWLPFLRPQDEAPLAAAARAQGVGVYPVSPLYADAQDRTAQPAGLMLGYASLTVGQIEQGIRVLGTVLKDFDPGLADRQRPA</sequence>
<evidence type="ECO:0000256" key="1">
    <source>
        <dbReference type="ARBA" id="ARBA00005384"/>
    </source>
</evidence>
<protein>
    <submittedName>
        <fullName evidence="7">HTH-type transcriptional regulatory protein GabR</fullName>
    </submittedName>
</protein>
<evidence type="ECO:0000313" key="7">
    <source>
        <dbReference type="EMBL" id="KAF1020740.1"/>
    </source>
</evidence>
<dbReference type="GO" id="GO:0030170">
    <property type="term" value="F:pyridoxal phosphate binding"/>
    <property type="evidence" value="ECO:0007669"/>
    <property type="project" value="InterPro"/>
</dbReference>
<dbReference type="InterPro" id="IPR015421">
    <property type="entry name" value="PyrdxlP-dep_Trfase_major"/>
</dbReference>
<keyword evidence="2" id="KW-0663">Pyridoxal phosphate</keyword>
<dbReference type="Gene3D" id="3.40.640.10">
    <property type="entry name" value="Type I PLP-dependent aspartate aminotransferase-like (Major domain)"/>
    <property type="match status" value="1"/>
</dbReference>
<dbReference type="PRINTS" id="PR00035">
    <property type="entry name" value="HTHGNTR"/>
</dbReference>
<dbReference type="Pfam" id="PF00392">
    <property type="entry name" value="GntR"/>
    <property type="match status" value="1"/>
</dbReference>
<dbReference type="PROSITE" id="PS50949">
    <property type="entry name" value="HTH_GNTR"/>
    <property type="match status" value="1"/>
</dbReference>
<dbReference type="InterPro" id="IPR051446">
    <property type="entry name" value="HTH_trans_reg/aminotransferase"/>
</dbReference>
<dbReference type="CDD" id="cd00609">
    <property type="entry name" value="AAT_like"/>
    <property type="match status" value="1"/>
</dbReference>
<dbReference type="InterPro" id="IPR000524">
    <property type="entry name" value="Tscrpt_reg_HTH_GntR"/>
</dbReference>
<dbReference type="Pfam" id="PF00155">
    <property type="entry name" value="Aminotran_1_2"/>
    <property type="match status" value="1"/>
</dbReference>
<proteinExistence type="inferred from homology"/>
<dbReference type="InterPro" id="IPR004839">
    <property type="entry name" value="Aminotransferase_I/II_large"/>
</dbReference>
<dbReference type="PANTHER" id="PTHR46577">
    <property type="entry name" value="HTH-TYPE TRANSCRIPTIONAL REGULATORY PROTEIN GABR"/>
    <property type="match status" value="1"/>
</dbReference>
<evidence type="ECO:0000313" key="8">
    <source>
        <dbReference type="Proteomes" id="UP000461670"/>
    </source>
</evidence>
<dbReference type="GO" id="GO:0003677">
    <property type="term" value="F:DNA binding"/>
    <property type="evidence" value="ECO:0007669"/>
    <property type="project" value="UniProtKB-KW"/>
</dbReference>
<comment type="similarity">
    <text evidence="1">In the C-terminal section; belongs to the class-I pyridoxal-phosphate-dependent aminotransferase family.</text>
</comment>
<dbReference type="GO" id="GO:0003700">
    <property type="term" value="F:DNA-binding transcription factor activity"/>
    <property type="evidence" value="ECO:0007669"/>
    <property type="project" value="InterPro"/>
</dbReference>
<evidence type="ECO:0000256" key="5">
    <source>
        <dbReference type="ARBA" id="ARBA00023163"/>
    </source>
</evidence>
<keyword evidence="5" id="KW-0804">Transcription</keyword>
<dbReference type="Proteomes" id="UP000461670">
    <property type="component" value="Unassembled WGS sequence"/>
</dbReference>
<dbReference type="SUPFAM" id="SSF53383">
    <property type="entry name" value="PLP-dependent transferases"/>
    <property type="match status" value="1"/>
</dbReference>
<evidence type="ECO:0000256" key="2">
    <source>
        <dbReference type="ARBA" id="ARBA00022898"/>
    </source>
</evidence>
<dbReference type="SUPFAM" id="SSF46785">
    <property type="entry name" value="Winged helix' DNA-binding domain"/>
    <property type="match status" value="1"/>
</dbReference>
<dbReference type="Gene3D" id="1.10.10.10">
    <property type="entry name" value="Winged helix-like DNA-binding domain superfamily/Winged helix DNA-binding domain"/>
    <property type="match status" value="1"/>
</dbReference>
<name>A0A7V8FNB0_9BURK</name>
<dbReference type="SMART" id="SM00345">
    <property type="entry name" value="HTH_GNTR"/>
    <property type="match status" value="1"/>
</dbReference>